<evidence type="ECO:0000259" key="3">
    <source>
        <dbReference type="Pfam" id="PF02581"/>
    </source>
</evidence>
<dbReference type="InterPro" id="IPR036206">
    <property type="entry name" value="ThiamineP_synth_sf"/>
</dbReference>
<keyword evidence="5" id="KW-1185">Reference proteome</keyword>
<dbReference type="Proteomes" id="UP001501508">
    <property type="component" value="Unassembled WGS sequence"/>
</dbReference>
<comment type="caution">
    <text evidence="4">The sequence shown here is derived from an EMBL/GenBank/DDBJ whole genome shotgun (WGS) entry which is preliminary data.</text>
</comment>
<dbReference type="RefSeq" id="WP_345028788.1">
    <property type="nucleotide sequence ID" value="NZ_BAABEY010000021.1"/>
</dbReference>
<dbReference type="InterPro" id="IPR013785">
    <property type="entry name" value="Aldolase_TIM"/>
</dbReference>
<evidence type="ECO:0000256" key="1">
    <source>
        <dbReference type="ARBA" id="ARBA00004948"/>
    </source>
</evidence>
<proteinExistence type="predicted"/>
<keyword evidence="2" id="KW-0784">Thiamine biosynthesis</keyword>
<accession>A0ABP8M025</accession>
<dbReference type="Gene3D" id="3.20.20.70">
    <property type="entry name" value="Aldolase class I"/>
    <property type="match status" value="1"/>
</dbReference>
<dbReference type="PANTHER" id="PTHR20857">
    <property type="entry name" value="THIAMINE-PHOSPHATE PYROPHOSPHORYLASE"/>
    <property type="match status" value="1"/>
</dbReference>
<dbReference type="Pfam" id="PF02581">
    <property type="entry name" value="TMP-TENI"/>
    <property type="match status" value="1"/>
</dbReference>
<evidence type="ECO:0000313" key="4">
    <source>
        <dbReference type="EMBL" id="GAA4439479.1"/>
    </source>
</evidence>
<dbReference type="SUPFAM" id="SSF51391">
    <property type="entry name" value="Thiamin phosphate synthase"/>
    <property type="match status" value="1"/>
</dbReference>
<gene>
    <name evidence="4" type="ORF">GCM10023091_21710</name>
</gene>
<name>A0ABP8M025_9BACT</name>
<dbReference type="CDD" id="cd00564">
    <property type="entry name" value="TMP_TenI"/>
    <property type="match status" value="1"/>
</dbReference>
<sequence>MKGIYLILNPASPRLLAGLAAVLETGTIGLVQIWDHWPEGLGKAGLVSEILALCRSKGVPVLANNDVKLLEEFALDGVHLDHLPGEPLVSFRKKLPPKAIIGLTLGNDLSALTGAEAHQLDYVSFCSVFPSGSAGVCEIVSRETISKARSFTELPIFLAGGINATTISSLRGLAFDGVAVVSGIMGSENPAAEALTIYGGLGVRREA</sequence>
<dbReference type="PANTHER" id="PTHR20857:SF23">
    <property type="entry name" value="THIAMINE BIOSYNTHETIC BIFUNCTIONAL ENZYME"/>
    <property type="match status" value="1"/>
</dbReference>
<evidence type="ECO:0000256" key="2">
    <source>
        <dbReference type="ARBA" id="ARBA00022977"/>
    </source>
</evidence>
<evidence type="ECO:0000313" key="5">
    <source>
        <dbReference type="Proteomes" id="UP001501508"/>
    </source>
</evidence>
<comment type="pathway">
    <text evidence="1">Cofactor biosynthesis; thiamine diphosphate biosynthesis.</text>
</comment>
<protein>
    <recommendedName>
        <fullName evidence="3">Thiamine phosphate synthase/TenI domain-containing protein</fullName>
    </recommendedName>
</protein>
<dbReference type="EMBL" id="BAABEY010000021">
    <property type="protein sequence ID" value="GAA4439479.1"/>
    <property type="molecule type" value="Genomic_DNA"/>
</dbReference>
<reference evidence="5" key="1">
    <citation type="journal article" date="2019" name="Int. J. Syst. Evol. Microbiol.">
        <title>The Global Catalogue of Microorganisms (GCM) 10K type strain sequencing project: providing services to taxonomists for standard genome sequencing and annotation.</title>
        <authorList>
            <consortium name="The Broad Institute Genomics Platform"/>
            <consortium name="The Broad Institute Genome Sequencing Center for Infectious Disease"/>
            <person name="Wu L."/>
            <person name="Ma J."/>
        </authorList>
    </citation>
    <scope>NUCLEOTIDE SEQUENCE [LARGE SCALE GENOMIC DNA]</scope>
    <source>
        <strain evidence="5">JCM 31920</strain>
    </source>
</reference>
<organism evidence="4 5">
    <name type="scientific">Ravibacter arvi</name>
    <dbReference type="NCBI Taxonomy" id="2051041"/>
    <lineage>
        <taxon>Bacteria</taxon>
        <taxon>Pseudomonadati</taxon>
        <taxon>Bacteroidota</taxon>
        <taxon>Cytophagia</taxon>
        <taxon>Cytophagales</taxon>
        <taxon>Spirosomataceae</taxon>
        <taxon>Ravibacter</taxon>
    </lineage>
</organism>
<dbReference type="InterPro" id="IPR022998">
    <property type="entry name" value="ThiamineP_synth_TenI"/>
</dbReference>
<feature type="domain" description="Thiamine phosphate synthase/TenI" evidence="3">
    <location>
        <begin position="4"/>
        <end position="184"/>
    </location>
</feature>